<dbReference type="PANTHER" id="PTHR34069">
    <property type="entry name" value="3-OXOACYL-[ACYL-CARRIER-PROTEIN] SYNTHASE 3"/>
    <property type="match status" value="1"/>
</dbReference>
<dbReference type="NCBIfam" id="NF003274">
    <property type="entry name" value="PRK04262.1"/>
    <property type="match status" value="1"/>
</dbReference>
<protein>
    <recommendedName>
        <fullName evidence="3">Beta-ketoacyl-[acyl-carrier-protein] synthase III C-terminal domain-containing protein</fullName>
    </recommendedName>
</protein>
<comment type="caution">
    <text evidence="4">The sequence shown here is derived from an EMBL/GenBank/DDBJ whole genome shotgun (WGS) entry which is preliminary data.</text>
</comment>
<dbReference type="PANTHER" id="PTHR34069:SF2">
    <property type="entry name" value="BETA-KETOACYL-[ACYL-CARRIER-PROTEIN] SYNTHASE III"/>
    <property type="match status" value="1"/>
</dbReference>
<gene>
    <name evidence="4" type="ORF">A3A93_01795</name>
</gene>
<keyword evidence="1" id="KW-0808">Transferase</keyword>
<feature type="domain" description="Beta-ketoacyl-[acyl-carrier-protein] synthase III C-terminal" evidence="3">
    <location>
        <begin position="218"/>
        <end position="306"/>
    </location>
</feature>
<evidence type="ECO:0000256" key="2">
    <source>
        <dbReference type="ARBA" id="ARBA00023315"/>
    </source>
</evidence>
<dbReference type="InterPro" id="IPR013747">
    <property type="entry name" value="ACP_syn_III_C"/>
</dbReference>
<dbReference type="Proteomes" id="UP000177141">
    <property type="component" value="Unassembled WGS sequence"/>
</dbReference>
<evidence type="ECO:0000259" key="3">
    <source>
        <dbReference type="Pfam" id="PF08541"/>
    </source>
</evidence>
<dbReference type="GO" id="GO:0044550">
    <property type="term" value="P:secondary metabolite biosynthetic process"/>
    <property type="evidence" value="ECO:0007669"/>
    <property type="project" value="TreeGrafter"/>
</dbReference>
<evidence type="ECO:0000313" key="4">
    <source>
        <dbReference type="EMBL" id="OGK48350.1"/>
    </source>
</evidence>
<dbReference type="InterPro" id="IPR016039">
    <property type="entry name" value="Thiolase-like"/>
</dbReference>
<dbReference type="InterPro" id="IPR004656">
    <property type="entry name" value="HMG_CoA_Synthase"/>
</dbReference>
<dbReference type="Gene3D" id="3.40.47.10">
    <property type="match status" value="1"/>
</dbReference>
<sequence>MIGIISYGFYIPRYRIKLEEIASAWDKCGEKVEKSLKIDEKAVAGLDEDVLTMGYEAASQALLNKAQIKKKIGAVFIGSETFPYAVKPVSTSIASWLSLSNNYLAYDTQFACKAATGALISSYSMVKSQDVDFALVIASDKANARPQDALEYSAASGANAWVIGREGVALEIVDWSSYSSDTPDFWRRSKVDYPSHAGRFTGDPAYFKHIFESSKNLLRKTKMQPSDFTYAVFHMPNGNFPLKIAKTLGFTHDQLAPSYIVPVLGNSYSASALMGLVAVLEKIRLGETIFFASYGSGAGSDAIVFKATKHINSVRKQFRSKIKNKKYINYATYLRYMESIVM</sequence>
<reference evidence="4 5" key="1">
    <citation type="journal article" date="2016" name="Nat. Commun.">
        <title>Thousands of microbial genomes shed light on interconnected biogeochemical processes in an aquifer system.</title>
        <authorList>
            <person name="Anantharaman K."/>
            <person name="Brown C.T."/>
            <person name="Hug L.A."/>
            <person name="Sharon I."/>
            <person name="Castelle C.J."/>
            <person name="Probst A.J."/>
            <person name="Thomas B.C."/>
            <person name="Singh A."/>
            <person name="Wilkins M.J."/>
            <person name="Karaoz U."/>
            <person name="Brodie E.L."/>
            <person name="Williams K.H."/>
            <person name="Hubbard S.S."/>
            <person name="Banfield J.F."/>
        </authorList>
    </citation>
    <scope>NUCLEOTIDE SEQUENCE [LARGE SCALE GENOMIC DNA]</scope>
</reference>
<dbReference type="AlphaFoldDB" id="A0A1F7IYB3"/>
<dbReference type="Pfam" id="PF08541">
    <property type="entry name" value="ACP_syn_III_C"/>
    <property type="match status" value="1"/>
</dbReference>
<name>A0A1F7IYB3_9BACT</name>
<evidence type="ECO:0000313" key="5">
    <source>
        <dbReference type="Proteomes" id="UP000177141"/>
    </source>
</evidence>
<dbReference type="EMBL" id="MGAL01000017">
    <property type="protein sequence ID" value="OGK48350.1"/>
    <property type="molecule type" value="Genomic_DNA"/>
</dbReference>
<accession>A0A1F7IYB3</accession>
<keyword evidence="2" id="KW-0012">Acyltransferase</keyword>
<evidence type="ECO:0000256" key="1">
    <source>
        <dbReference type="ARBA" id="ARBA00022679"/>
    </source>
</evidence>
<organism evidence="4 5">
    <name type="scientific">Candidatus Roizmanbacteria bacterium RIFCSPLOWO2_01_FULL_38_12</name>
    <dbReference type="NCBI Taxonomy" id="1802061"/>
    <lineage>
        <taxon>Bacteria</taxon>
        <taxon>Candidatus Roizmaniibacteriota</taxon>
    </lineage>
</organism>
<dbReference type="STRING" id="1802061.A3A93_01795"/>
<dbReference type="GO" id="GO:0004421">
    <property type="term" value="F:hydroxymethylglutaryl-CoA synthase activity"/>
    <property type="evidence" value="ECO:0007669"/>
    <property type="project" value="InterPro"/>
</dbReference>
<dbReference type="NCBIfam" id="TIGR00748">
    <property type="entry name" value="HMG_CoA_syn_Arc"/>
    <property type="match status" value="1"/>
</dbReference>
<proteinExistence type="predicted"/>
<dbReference type="CDD" id="cd00827">
    <property type="entry name" value="init_cond_enzymes"/>
    <property type="match status" value="1"/>
</dbReference>
<dbReference type="SUPFAM" id="SSF53901">
    <property type="entry name" value="Thiolase-like"/>
    <property type="match status" value="2"/>
</dbReference>